<keyword evidence="5" id="KW-0479">Metal-binding</keyword>
<dbReference type="CDD" id="cd08003">
    <property type="entry name" value="WGR_PARP2_like"/>
    <property type="match status" value="1"/>
</dbReference>
<dbReference type="CDD" id="cd17748">
    <property type="entry name" value="BRCT_DNA_ligase_like"/>
    <property type="match status" value="1"/>
</dbReference>
<dbReference type="CDD" id="cd01437">
    <property type="entry name" value="parp_like"/>
    <property type="match status" value="1"/>
</dbReference>
<sequence>MALAGMKFVLTGTMEELRAKVESLIKANGGAVVGGVSKNVTHLLYGPDGKGTTKYIQATEHFDHIKLVTLSEVKEMIDSGSGGGKRKAAKPPAAEPPAKVSRTDSKKGKKAAPAKAKPLEGEVICQTGTFSKTRAEMVELIEDNGATIANTVTKACTLLAYAPDGKNSSKYHQAAGKGVKCVTEQELMAMIDGSAAPVAKEEPEQEKAAARAKPAAAAKSDAAVKPEPEAEPAKSTAKSGPGTQKMTKKGRGVVDVHSGMAETAHIFEEGNDVYQVTLNQTNIGQNNNKFYIIQLLEADAGGKWWVWTRWARVGQVGQSKLEPFGNLMGAKAGFGSKFFDKTRNNWGNRDKFVKVPGKYMLMDMDYGDDDGAEAEASTSSSSAPIPESKLPLRVQDIVKLVSDTKMMTKAMAELEVDVKKMPIGKISKQQIKRGYKVLTRLADAIKTKKSNSEFVALSSEFYTIIPHDFGMRTPPVINQESAILKKMELLDTLADLEIASKLLGVAGGQVTENPIDSAYNKLKCEMVPLDKSSAEYKLLCEYVANTHGKTHTNYKLEVEDILEIKREGEAQRFEPSIGNRHLLWHGSRLSNFMGIISQGLRIAPPEAPVTGYMFGKGVYFADMVTKSANYCHTNRINNTGLMLLADVALGTTYSLTGAKYMEKAPSGYQSTYGQGKMMPNPAGNKDLDGVTVPAGKAYDCTEPERTSGHLLYNEFIVYDVSQINLRYMLKMKFNYK</sequence>
<organism evidence="21">
    <name type="scientific">Eutreptiella gymnastica</name>
    <dbReference type="NCBI Taxonomy" id="73025"/>
    <lineage>
        <taxon>Eukaryota</taxon>
        <taxon>Discoba</taxon>
        <taxon>Euglenozoa</taxon>
        <taxon>Euglenida</taxon>
        <taxon>Spirocuta</taxon>
        <taxon>Euglenophyceae</taxon>
        <taxon>Eutreptiales</taxon>
        <taxon>Eutreptiaceae</taxon>
        <taxon>Eutreptiella</taxon>
    </lineage>
</organism>
<dbReference type="PROSITE" id="PS51977">
    <property type="entry name" value="WGR"/>
    <property type="match status" value="1"/>
</dbReference>
<dbReference type="FunFam" id="1.20.142.10:FF:000001">
    <property type="entry name" value="Poly [ADP-ribose] polymerase"/>
    <property type="match status" value="1"/>
</dbReference>
<evidence type="ECO:0000256" key="14">
    <source>
        <dbReference type="ARBA" id="ARBA00033987"/>
    </source>
</evidence>
<proteinExistence type="inferred from homology"/>
<feature type="compositionally biased region" description="Low complexity" evidence="16">
    <location>
        <begin position="211"/>
        <end position="221"/>
    </location>
</feature>
<evidence type="ECO:0000259" key="18">
    <source>
        <dbReference type="PROSITE" id="PS51059"/>
    </source>
</evidence>
<reference evidence="21" key="1">
    <citation type="submission" date="2021-01" db="EMBL/GenBank/DDBJ databases">
        <authorList>
            <person name="Corre E."/>
            <person name="Pelletier E."/>
            <person name="Niang G."/>
            <person name="Scheremetjew M."/>
            <person name="Finn R."/>
            <person name="Kale V."/>
            <person name="Holt S."/>
            <person name="Cochrane G."/>
            <person name="Meng A."/>
            <person name="Brown T."/>
            <person name="Cohen L."/>
        </authorList>
    </citation>
    <scope>NUCLEOTIDE SEQUENCE</scope>
    <source>
        <strain evidence="21">CCMP1594</strain>
    </source>
</reference>
<dbReference type="SUPFAM" id="SSF52113">
    <property type="entry name" value="BRCT domain"/>
    <property type="match status" value="2"/>
</dbReference>
<feature type="domain" description="BRCT" evidence="17">
    <location>
        <begin position="1"/>
        <end position="81"/>
    </location>
</feature>
<dbReference type="InterPro" id="IPR036420">
    <property type="entry name" value="BRCT_dom_sf"/>
</dbReference>
<dbReference type="PROSITE" id="PS51059">
    <property type="entry name" value="PARP_CATALYTIC"/>
    <property type="match status" value="1"/>
</dbReference>
<dbReference type="GO" id="GO:0003950">
    <property type="term" value="F:NAD+ poly-ADP-ribosyltransferase activity"/>
    <property type="evidence" value="ECO:0007669"/>
    <property type="project" value="UniProtKB-UniRule"/>
</dbReference>
<keyword evidence="11" id="KW-0238">DNA-binding</keyword>
<dbReference type="GO" id="GO:0016779">
    <property type="term" value="F:nucleotidyltransferase activity"/>
    <property type="evidence" value="ECO:0007669"/>
    <property type="project" value="UniProtKB-KW"/>
</dbReference>
<feature type="domain" description="PARP alpha-helical" evidence="19">
    <location>
        <begin position="387"/>
        <end position="504"/>
    </location>
</feature>
<dbReference type="GO" id="GO:0006302">
    <property type="term" value="P:double-strand break repair"/>
    <property type="evidence" value="ECO:0007669"/>
    <property type="project" value="TreeGrafter"/>
</dbReference>
<dbReference type="FunFam" id="3.90.228.10:FF:000002">
    <property type="entry name" value="Poly [ADP-ribose] polymerase"/>
    <property type="match status" value="1"/>
</dbReference>
<feature type="compositionally biased region" description="Low complexity" evidence="16">
    <location>
        <begin position="90"/>
        <end position="99"/>
    </location>
</feature>
<evidence type="ECO:0000313" key="21">
    <source>
        <dbReference type="EMBL" id="CAE0831565.1"/>
    </source>
</evidence>
<keyword evidence="7" id="KW-0013">ADP-ribosylation</keyword>
<evidence type="ECO:0000256" key="6">
    <source>
        <dbReference type="ARBA" id="ARBA00022737"/>
    </source>
</evidence>
<evidence type="ECO:0000256" key="8">
    <source>
        <dbReference type="ARBA" id="ARBA00022771"/>
    </source>
</evidence>
<dbReference type="GO" id="GO:0005730">
    <property type="term" value="C:nucleolus"/>
    <property type="evidence" value="ECO:0007669"/>
    <property type="project" value="TreeGrafter"/>
</dbReference>
<dbReference type="PROSITE" id="PS50172">
    <property type="entry name" value="BRCT"/>
    <property type="match status" value="1"/>
</dbReference>
<gene>
    <name evidence="21" type="ORF">EGYM00163_LOCUS42847</name>
</gene>
<evidence type="ECO:0000259" key="19">
    <source>
        <dbReference type="PROSITE" id="PS51060"/>
    </source>
</evidence>
<evidence type="ECO:0000256" key="1">
    <source>
        <dbReference type="ARBA" id="ARBA00004123"/>
    </source>
</evidence>
<dbReference type="InterPro" id="IPR001357">
    <property type="entry name" value="BRCT_dom"/>
</dbReference>
<evidence type="ECO:0000256" key="2">
    <source>
        <dbReference type="ARBA" id="ARBA00022676"/>
    </source>
</evidence>
<dbReference type="Pfam" id="PF00533">
    <property type="entry name" value="BRCT"/>
    <property type="match status" value="2"/>
</dbReference>
<feature type="region of interest" description="Disordered" evidence="16">
    <location>
        <begin position="194"/>
        <end position="251"/>
    </location>
</feature>
<protein>
    <recommendedName>
        <fullName evidence="15">Poly [ADP-ribose] polymerase</fullName>
        <shortName evidence="15">PARP</shortName>
        <ecNumber evidence="15">2.4.2.-</ecNumber>
    </recommendedName>
</protein>
<evidence type="ECO:0000259" key="17">
    <source>
        <dbReference type="PROSITE" id="PS50172"/>
    </source>
</evidence>
<keyword evidence="6" id="KW-0677">Repeat</keyword>
<evidence type="ECO:0000256" key="5">
    <source>
        <dbReference type="ARBA" id="ARBA00022723"/>
    </source>
</evidence>
<dbReference type="Pfam" id="PF05406">
    <property type="entry name" value="WGR"/>
    <property type="match status" value="1"/>
</dbReference>
<dbReference type="GO" id="GO:0008270">
    <property type="term" value="F:zinc ion binding"/>
    <property type="evidence" value="ECO:0007669"/>
    <property type="project" value="UniProtKB-KW"/>
</dbReference>
<accession>A0A7S4GBP2</accession>
<evidence type="ECO:0000256" key="9">
    <source>
        <dbReference type="ARBA" id="ARBA00022833"/>
    </source>
</evidence>
<dbReference type="InterPro" id="IPR050800">
    <property type="entry name" value="ARTD/PARP"/>
</dbReference>
<dbReference type="SUPFAM" id="SSF142921">
    <property type="entry name" value="WGR domain-like"/>
    <property type="match status" value="1"/>
</dbReference>
<dbReference type="GO" id="GO:1990404">
    <property type="term" value="F:NAD+-protein mono-ADP-ribosyltransferase activity"/>
    <property type="evidence" value="ECO:0007669"/>
    <property type="project" value="TreeGrafter"/>
</dbReference>
<dbReference type="SUPFAM" id="SSF47587">
    <property type="entry name" value="Domain of poly(ADP-ribose) polymerase"/>
    <property type="match status" value="1"/>
</dbReference>
<keyword evidence="8" id="KW-0863">Zinc-finger</keyword>
<dbReference type="Gene3D" id="3.40.50.10190">
    <property type="entry name" value="BRCT domain"/>
    <property type="match status" value="2"/>
</dbReference>
<dbReference type="Pfam" id="PF02877">
    <property type="entry name" value="PARP_reg"/>
    <property type="match status" value="1"/>
</dbReference>
<evidence type="ECO:0000256" key="3">
    <source>
        <dbReference type="ARBA" id="ARBA00022679"/>
    </source>
</evidence>
<dbReference type="PANTHER" id="PTHR10459:SF60">
    <property type="entry name" value="POLY [ADP-RIBOSE] POLYMERASE 2"/>
    <property type="match status" value="1"/>
</dbReference>
<dbReference type="SUPFAM" id="SSF56399">
    <property type="entry name" value="ADP-ribosylation"/>
    <property type="match status" value="1"/>
</dbReference>
<dbReference type="InterPro" id="IPR036930">
    <property type="entry name" value="WGR_dom_sf"/>
</dbReference>
<evidence type="ECO:0000256" key="16">
    <source>
        <dbReference type="SAM" id="MobiDB-lite"/>
    </source>
</evidence>
<dbReference type="InterPro" id="IPR004102">
    <property type="entry name" value="Poly(ADP-ribose)pol_reg_dom"/>
</dbReference>
<comment type="similarity">
    <text evidence="13">Belongs to the ARTD/PARP family.</text>
</comment>
<dbReference type="InterPro" id="IPR008893">
    <property type="entry name" value="WGR_domain"/>
</dbReference>
<dbReference type="GO" id="GO:0003677">
    <property type="term" value="F:DNA binding"/>
    <property type="evidence" value="ECO:0007669"/>
    <property type="project" value="UniProtKB-KW"/>
</dbReference>
<name>A0A7S4GBP2_9EUGL</name>
<keyword evidence="10 15" id="KW-0520">NAD</keyword>
<keyword evidence="12" id="KW-0539">Nucleus</keyword>
<dbReference type="Pfam" id="PF00644">
    <property type="entry name" value="PARP"/>
    <property type="match status" value="1"/>
</dbReference>
<dbReference type="AlphaFoldDB" id="A0A7S4GBP2"/>
<feature type="domain" description="WGR" evidence="20">
    <location>
        <begin position="263"/>
        <end position="359"/>
    </location>
</feature>
<keyword evidence="4" id="KW-0548">Nucleotidyltransferase</keyword>
<comment type="subcellular location">
    <subcellularLocation>
        <location evidence="1">Nucleus</location>
    </subcellularLocation>
</comment>
<feature type="region of interest" description="Disordered" evidence="16">
    <location>
        <begin position="78"/>
        <end position="118"/>
    </location>
</feature>
<dbReference type="EC" id="2.4.2.-" evidence="15"/>
<dbReference type="Gene3D" id="1.20.142.10">
    <property type="entry name" value="Poly(ADP-ribose) polymerase, regulatory domain"/>
    <property type="match status" value="1"/>
</dbReference>
<dbReference type="SMART" id="SM00292">
    <property type="entry name" value="BRCT"/>
    <property type="match status" value="2"/>
</dbReference>
<keyword evidence="9" id="KW-0862">Zinc</keyword>
<dbReference type="Gene3D" id="3.90.228.10">
    <property type="match status" value="1"/>
</dbReference>
<evidence type="ECO:0000256" key="10">
    <source>
        <dbReference type="ARBA" id="ARBA00023027"/>
    </source>
</evidence>
<dbReference type="EMBL" id="HBJA01124392">
    <property type="protein sequence ID" value="CAE0831565.1"/>
    <property type="molecule type" value="Transcribed_RNA"/>
</dbReference>
<evidence type="ECO:0000256" key="13">
    <source>
        <dbReference type="ARBA" id="ARBA00024347"/>
    </source>
</evidence>
<evidence type="ECO:0000256" key="12">
    <source>
        <dbReference type="ARBA" id="ARBA00023242"/>
    </source>
</evidence>
<keyword evidence="2 15" id="KW-0328">Glycosyltransferase</keyword>
<feature type="domain" description="PARP catalytic" evidence="18">
    <location>
        <begin position="513"/>
        <end position="736"/>
    </location>
</feature>
<dbReference type="SMART" id="SM00773">
    <property type="entry name" value="WGR"/>
    <property type="match status" value="1"/>
</dbReference>
<feature type="compositionally biased region" description="Basic and acidic residues" evidence="16">
    <location>
        <begin position="199"/>
        <end position="209"/>
    </location>
</feature>
<evidence type="ECO:0000256" key="7">
    <source>
        <dbReference type="ARBA" id="ARBA00022765"/>
    </source>
</evidence>
<dbReference type="PANTHER" id="PTHR10459">
    <property type="entry name" value="DNA LIGASE"/>
    <property type="match status" value="1"/>
</dbReference>
<dbReference type="PROSITE" id="PS51060">
    <property type="entry name" value="PARP_ALPHA_HD"/>
    <property type="match status" value="1"/>
</dbReference>
<evidence type="ECO:0000259" key="20">
    <source>
        <dbReference type="PROSITE" id="PS51977"/>
    </source>
</evidence>
<dbReference type="InterPro" id="IPR036616">
    <property type="entry name" value="Poly(ADP-ribose)pol_reg_dom_sf"/>
</dbReference>
<dbReference type="GO" id="GO:0070212">
    <property type="term" value="P:protein poly-ADP-ribosylation"/>
    <property type="evidence" value="ECO:0007669"/>
    <property type="project" value="TreeGrafter"/>
</dbReference>
<keyword evidence="3 15" id="KW-0808">Transferase</keyword>
<evidence type="ECO:0000256" key="15">
    <source>
        <dbReference type="RuleBase" id="RU362114"/>
    </source>
</evidence>
<evidence type="ECO:0000256" key="11">
    <source>
        <dbReference type="ARBA" id="ARBA00023125"/>
    </source>
</evidence>
<evidence type="ECO:0000256" key="4">
    <source>
        <dbReference type="ARBA" id="ARBA00022695"/>
    </source>
</evidence>
<feature type="compositionally biased region" description="Basic and acidic residues" evidence="16">
    <location>
        <begin position="222"/>
        <end position="232"/>
    </location>
</feature>
<comment type="catalytic activity">
    <reaction evidence="14">
        <text>NAD(+) + (ADP-D-ribosyl)n-acceptor = nicotinamide + (ADP-D-ribosyl)n+1-acceptor + H(+).</text>
        <dbReference type="EC" id="2.4.2.30"/>
    </reaction>
</comment>
<dbReference type="InterPro" id="IPR012317">
    <property type="entry name" value="Poly(ADP-ribose)pol_cat_dom"/>
</dbReference>